<proteinExistence type="predicted"/>
<dbReference type="Pfam" id="PF12099">
    <property type="entry name" value="DUF3575"/>
    <property type="match status" value="1"/>
</dbReference>
<evidence type="ECO:0000313" key="1">
    <source>
        <dbReference type="EMBL" id="RGV53227.1"/>
    </source>
</evidence>
<organism evidence="1 2">
    <name type="scientific">Bacteroides fragilis</name>
    <dbReference type="NCBI Taxonomy" id="817"/>
    <lineage>
        <taxon>Bacteria</taxon>
        <taxon>Pseudomonadati</taxon>
        <taxon>Bacteroidota</taxon>
        <taxon>Bacteroidia</taxon>
        <taxon>Bacteroidales</taxon>
        <taxon>Bacteroidaceae</taxon>
        <taxon>Bacteroides</taxon>
    </lineage>
</organism>
<name>A0A412Y6Y2_BACFG</name>
<dbReference type="RefSeq" id="WP_122142742.1">
    <property type="nucleotide sequence ID" value="NZ_JAFKPL010000026.1"/>
</dbReference>
<protein>
    <submittedName>
        <fullName evidence="1">DUF3575 domain-containing protein</fullName>
    </submittedName>
</protein>
<dbReference type="EMBL" id="QRZH01000009">
    <property type="protein sequence ID" value="RGV53227.1"/>
    <property type="molecule type" value="Genomic_DNA"/>
</dbReference>
<gene>
    <name evidence="1" type="ORF">DWW08_12595</name>
</gene>
<evidence type="ECO:0000313" key="2">
    <source>
        <dbReference type="Proteomes" id="UP000286270"/>
    </source>
</evidence>
<sequence>MFLYRKCLTVIAGLLFLFFNTVSAQKVALKSNLLYDATGSINLGVELALALQWTLDVSGNYNAWDFFNDKKWRHILVQPEARYWLCEKFNGHFLGIHVQWMKFNIGSVDMPFGLWDETRNSRFQGDLWGGGLAYGYNWLLSRHWNLEAEVGVGYGRVIYDKYPCASCGNRIDSSRKNYFGPTKLALNLVYIF</sequence>
<dbReference type="AlphaFoldDB" id="A0A412Y6Y2"/>
<dbReference type="InterPro" id="IPR021958">
    <property type="entry name" value="DUF3575"/>
</dbReference>
<comment type="caution">
    <text evidence="1">The sequence shown here is derived from an EMBL/GenBank/DDBJ whole genome shotgun (WGS) entry which is preliminary data.</text>
</comment>
<dbReference type="SUPFAM" id="SSF103515">
    <property type="entry name" value="Autotransporter"/>
    <property type="match status" value="1"/>
</dbReference>
<dbReference type="InterPro" id="IPR036709">
    <property type="entry name" value="Autotransporte_beta_dom_sf"/>
</dbReference>
<reference evidence="1 2" key="1">
    <citation type="submission" date="2018-08" db="EMBL/GenBank/DDBJ databases">
        <title>A genome reference for cultivated species of the human gut microbiota.</title>
        <authorList>
            <person name="Zou Y."/>
            <person name="Xue W."/>
            <person name="Luo G."/>
        </authorList>
    </citation>
    <scope>NUCLEOTIDE SEQUENCE [LARGE SCALE GENOMIC DNA]</scope>
    <source>
        <strain evidence="1 2">AF14-26</strain>
    </source>
</reference>
<dbReference type="Proteomes" id="UP000286270">
    <property type="component" value="Unassembled WGS sequence"/>
</dbReference>
<accession>A0A412Y6Y2</accession>